<dbReference type="PANTHER" id="PTHR43820:SF4">
    <property type="entry name" value="HIGH-AFFINITY BRANCHED-CHAIN AMINO ACID TRANSPORT ATP-BINDING PROTEIN LIVF"/>
    <property type="match status" value="1"/>
</dbReference>
<dbReference type="Gene3D" id="3.40.50.300">
    <property type="entry name" value="P-loop containing nucleotide triphosphate hydrolases"/>
    <property type="match status" value="1"/>
</dbReference>
<dbReference type="InterPro" id="IPR003593">
    <property type="entry name" value="AAA+_ATPase"/>
</dbReference>
<dbReference type="InterPro" id="IPR003439">
    <property type="entry name" value="ABC_transporter-like_ATP-bd"/>
</dbReference>
<dbReference type="EMBL" id="JACOPH010000004">
    <property type="protein sequence ID" value="MBC5713928.1"/>
    <property type="molecule type" value="Genomic_DNA"/>
</dbReference>
<evidence type="ECO:0000313" key="8">
    <source>
        <dbReference type="Proteomes" id="UP000606720"/>
    </source>
</evidence>
<evidence type="ECO:0000256" key="1">
    <source>
        <dbReference type="ARBA" id="ARBA00005417"/>
    </source>
</evidence>
<dbReference type="Proteomes" id="UP000606720">
    <property type="component" value="Unassembled WGS sequence"/>
</dbReference>
<dbReference type="GO" id="GO:0016887">
    <property type="term" value="F:ATP hydrolysis activity"/>
    <property type="evidence" value="ECO:0007669"/>
    <property type="project" value="InterPro"/>
</dbReference>
<dbReference type="SMART" id="SM00382">
    <property type="entry name" value="AAA"/>
    <property type="match status" value="1"/>
</dbReference>
<evidence type="ECO:0000313" key="7">
    <source>
        <dbReference type="EMBL" id="MBC5713928.1"/>
    </source>
</evidence>
<evidence type="ECO:0000256" key="3">
    <source>
        <dbReference type="ARBA" id="ARBA00022741"/>
    </source>
</evidence>
<dbReference type="RefSeq" id="WP_186866715.1">
    <property type="nucleotide sequence ID" value="NZ_JACOPH010000004.1"/>
</dbReference>
<dbReference type="InterPro" id="IPR052156">
    <property type="entry name" value="BCAA_Transport_ATP-bd_LivF"/>
</dbReference>
<protein>
    <submittedName>
        <fullName evidence="7">ABC transporter ATP-binding protein</fullName>
    </submittedName>
</protein>
<reference evidence="7" key="1">
    <citation type="submission" date="2020-08" db="EMBL/GenBank/DDBJ databases">
        <title>Genome public.</title>
        <authorList>
            <person name="Liu C."/>
            <person name="Sun Q."/>
        </authorList>
    </citation>
    <scope>NUCLEOTIDE SEQUENCE</scope>
    <source>
        <strain evidence="7">BX1005</strain>
    </source>
</reference>
<organism evidence="7 8">
    <name type="scientific">Roseburia zhanii</name>
    <dbReference type="NCBI Taxonomy" id="2763064"/>
    <lineage>
        <taxon>Bacteria</taxon>
        <taxon>Bacillati</taxon>
        <taxon>Bacillota</taxon>
        <taxon>Clostridia</taxon>
        <taxon>Lachnospirales</taxon>
        <taxon>Lachnospiraceae</taxon>
        <taxon>Roseburia</taxon>
    </lineage>
</organism>
<gene>
    <name evidence="7" type="ORF">H8S17_06825</name>
</gene>
<comment type="caution">
    <text evidence="7">The sequence shown here is derived from an EMBL/GenBank/DDBJ whole genome shotgun (WGS) entry which is preliminary data.</text>
</comment>
<sequence>MLKIKNLNAFYGDVQVLYDINLEIKEKEIVTILGSNGAGKTTLMKTICGIETRRTGEIEFENESLMKVPAYKLVTKGITLTPEGRHLFPELTVKENLMLGAYSTKDKSNYEWILELFPRLKERLNQYAGTMSGGEQQQCAIARALMSNPKFLMLDEPSLGLAPNIVDTVFDIIKKINKERGITIVIVEQNANIALNAADRGYVLENGVIRMSGDAKEMLASSEIQKLYLGL</sequence>
<dbReference type="GO" id="GO:0015658">
    <property type="term" value="F:branched-chain amino acid transmembrane transporter activity"/>
    <property type="evidence" value="ECO:0007669"/>
    <property type="project" value="TreeGrafter"/>
</dbReference>
<dbReference type="Pfam" id="PF00005">
    <property type="entry name" value="ABC_tran"/>
    <property type="match status" value="1"/>
</dbReference>
<dbReference type="AlphaFoldDB" id="A0A923LNE2"/>
<accession>A0A923LNE2</accession>
<keyword evidence="8" id="KW-1185">Reference proteome</keyword>
<keyword evidence="2" id="KW-0813">Transport</keyword>
<keyword evidence="5" id="KW-0029">Amino-acid transport</keyword>
<dbReference type="PROSITE" id="PS50893">
    <property type="entry name" value="ABC_TRANSPORTER_2"/>
    <property type="match status" value="1"/>
</dbReference>
<proteinExistence type="inferred from homology"/>
<evidence type="ECO:0000256" key="5">
    <source>
        <dbReference type="ARBA" id="ARBA00022970"/>
    </source>
</evidence>
<dbReference type="GO" id="GO:0015807">
    <property type="term" value="P:L-amino acid transport"/>
    <property type="evidence" value="ECO:0007669"/>
    <property type="project" value="TreeGrafter"/>
</dbReference>
<keyword evidence="4 7" id="KW-0067">ATP-binding</keyword>
<feature type="domain" description="ABC transporter" evidence="6">
    <location>
        <begin position="2"/>
        <end position="231"/>
    </location>
</feature>
<dbReference type="CDD" id="cd03224">
    <property type="entry name" value="ABC_TM1139_LivF_branched"/>
    <property type="match status" value="1"/>
</dbReference>
<dbReference type="InterPro" id="IPR027417">
    <property type="entry name" value="P-loop_NTPase"/>
</dbReference>
<name>A0A923LNE2_9FIRM</name>
<dbReference type="GO" id="GO:0005524">
    <property type="term" value="F:ATP binding"/>
    <property type="evidence" value="ECO:0007669"/>
    <property type="project" value="UniProtKB-KW"/>
</dbReference>
<dbReference type="SUPFAM" id="SSF52540">
    <property type="entry name" value="P-loop containing nucleoside triphosphate hydrolases"/>
    <property type="match status" value="1"/>
</dbReference>
<evidence type="ECO:0000256" key="4">
    <source>
        <dbReference type="ARBA" id="ARBA00022840"/>
    </source>
</evidence>
<dbReference type="PANTHER" id="PTHR43820">
    <property type="entry name" value="HIGH-AFFINITY BRANCHED-CHAIN AMINO ACID TRANSPORT ATP-BINDING PROTEIN LIVF"/>
    <property type="match status" value="1"/>
</dbReference>
<evidence type="ECO:0000259" key="6">
    <source>
        <dbReference type="PROSITE" id="PS50893"/>
    </source>
</evidence>
<comment type="similarity">
    <text evidence="1">Belongs to the ABC transporter superfamily.</text>
</comment>
<evidence type="ECO:0000256" key="2">
    <source>
        <dbReference type="ARBA" id="ARBA00022448"/>
    </source>
</evidence>
<keyword evidence="3" id="KW-0547">Nucleotide-binding</keyword>